<name>A0A516NV44_9NOCA</name>
<proteinExistence type="predicted"/>
<dbReference type="GO" id="GO:0016020">
    <property type="term" value="C:membrane"/>
    <property type="evidence" value="ECO:0007669"/>
    <property type="project" value="TreeGrafter"/>
</dbReference>
<dbReference type="Gene3D" id="3.40.50.1820">
    <property type="entry name" value="alpha/beta hydrolase"/>
    <property type="match status" value="1"/>
</dbReference>
<dbReference type="GO" id="GO:0016787">
    <property type="term" value="F:hydrolase activity"/>
    <property type="evidence" value="ECO:0007669"/>
    <property type="project" value="UniProtKB-KW"/>
</dbReference>
<protein>
    <submittedName>
        <fullName evidence="2">Alpha/beta fold hydrolase</fullName>
    </submittedName>
</protein>
<sequence>MVVHGSVDAIPVPEPRLRAGRGAPVLLLHGFLLTWQSWGAVIDDLAGDHDVLAPTLPGHFGGPPARQPATIPGLVDHVEAMLDEVGWRTAHLVGNSLGGWIACELAARGRATTLTAIAPAGFWPDRPTAETLIRKFRSFGPLVGLNTADGLPVMPNMLRSLLIPLLAHQPAVVPNRLANAMAATPAHCTIIKDLAEDPAIPAGFTKLPDLDLPITILRPEHDRIIPPHFYAPDAFTGHPTLTDRPLPGVGHVPMLEAPTLIATEIRKSIARA</sequence>
<dbReference type="SUPFAM" id="SSF53474">
    <property type="entry name" value="alpha/beta-Hydrolases"/>
    <property type="match status" value="1"/>
</dbReference>
<dbReference type="GeneID" id="80337123"/>
<dbReference type="InterPro" id="IPR029058">
    <property type="entry name" value="AB_hydrolase_fold"/>
</dbReference>
<dbReference type="InterPro" id="IPR050266">
    <property type="entry name" value="AB_hydrolase_sf"/>
</dbReference>
<organism evidence="2 3">
    <name type="scientific">Nocardia otitidiscaviarum</name>
    <dbReference type="NCBI Taxonomy" id="1823"/>
    <lineage>
        <taxon>Bacteria</taxon>
        <taxon>Bacillati</taxon>
        <taxon>Actinomycetota</taxon>
        <taxon>Actinomycetes</taxon>
        <taxon>Mycobacteriales</taxon>
        <taxon>Nocardiaceae</taxon>
        <taxon>Nocardia</taxon>
    </lineage>
</organism>
<evidence type="ECO:0000313" key="3">
    <source>
        <dbReference type="Proteomes" id="UP000317039"/>
    </source>
</evidence>
<gene>
    <name evidence="2" type="ORF">FOH10_32735</name>
</gene>
<dbReference type="Pfam" id="PF12697">
    <property type="entry name" value="Abhydrolase_6"/>
    <property type="match status" value="1"/>
</dbReference>
<dbReference type="PANTHER" id="PTHR43798">
    <property type="entry name" value="MONOACYLGLYCEROL LIPASE"/>
    <property type="match status" value="1"/>
</dbReference>
<keyword evidence="2" id="KW-0378">Hydrolase</keyword>
<dbReference type="AlphaFoldDB" id="A0A516NV44"/>
<evidence type="ECO:0000313" key="2">
    <source>
        <dbReference type="EMBL" id="QDP82786.1"/>
    </source>
</evidence>
<feature type="domain" description="AB hydrolase-1" evidence="1">
    <location>
        <begin position="25"/>
        <end position="262"/>
    </location>
</feature>
<accession>A0A516NV44</accession>
<dbReference type="Proteomes" id="UP000317039">
    <property type="component" value="Chromosome"/>
</dbReference>
<dbReference type="EMBL" id="CP041695">
    <property type="protein sequence ID" value="QDP82786.1"/>
    <property type="molecule type" value="Genomic_DNA"/>
</dbReference>
<dbReference type="InterPro" id="IPR000073">
    <property type="entry name" value="AB_hydrolase_1"/>
</dbReference>
<dbReference type="KEGG" id="nod:FOH10_32735"/>
<dbReference type="RefSeq" id="WP_143983532.1">
    <property type="nucleotide sequence ID" value="NZ_CP041695.1"/>
</dbReference>
<dbReference type="PANTHER" id="PTHR43798:SF33">
    <property type="entry name" value="HYDROLASE, PUTATIVE (AFU_ORTHOLOGUE AFUA_2G14860)-RELATED"/>
    <property type="match status" value="1"/>
</dbReference>
<reference evidence="2 3" key="1">
    <citation type="submission" date="2019-07" db="EMBL/GenBank/DDBJ databases">
        <title>Complete Genome Sequence and Methylome Analysis of Nocardia otitidis-caviarum NEB252.</title>
        <authorList>
            <person name="Fomenkov A."/>
            <person name="Anton B.P."/>
            <person name="Vincze T."/>
            <person name="Roberts R.J."/>
        </authorList>
    </citation>
    <scope>NUCLEOTIDE SEQUENCE [LARGE SCALE GENOMIC DNA]</scope>
    <source>
        <strain evidence="2 3">NEB252</strain>
    </source>
</reference>
<evidence type="ECO:0000259" key="1">
    <source>
        <dbReference type="Pfam" id="PF12697"/>
    </source>
</evidence>